<dbReference type="PANTHER" id="PTHR34990">
    <property type="entry name" value="UDP-2,3-DIACYLGLUCOSAMINE HYDROLASE-RELATED"/>
    <property type="match status" value="1"/>
</dbReference>
<keyword evidence="8" id="KW-1185">Reference proteome</keyword>
<dbReference type="Pfam" id="PF00149">
    <property type="entry name" value="Metallophos"/>
    <property type="match status" value="1"/>
</dbReference>
<dbReference type="STRING" id="1581557.BN1208_1015"/>
<dbReference type="PANTHER" id="PTHR34990:SF2">
    <property type="entry name" value="BLL8164 PROTEIN"/>
    <property type="match status" value="1"/>
</dbReference>
<evidence type="ECO:0000256" key="1">
    <source>
        <dbReference type="ARBA" id="ARBA00022475"/>
    </source>
</evidence>
<keyword evidence="5" id="KW-0464">Manganese</keyword>
<evidence type="ECO:0000313" key="7">
    <source>
        <dbReference type="EMBL" id="CEZ19896.1"/>
    </source>
</evidence>
<dbReference type="InterPro" id="IPR043461">
    <property type="entry name" value="LpxH-like"/>
</dbReference>
<proteinExistence type="predicted"/>
<name>A0A0D6EWN9_9PROT</name>
<dbReference type="Proteomes" id="UP000064007">
    <property type="component" value="Chromosome 1"/>
</dbReference>
<accession>A0A0D6EWN9</accession>
<protein>
    <submittedName>
        <fullName evidence="7">Metallophosphoesterase</fullName>
    </submittedName>
</protein>
<dbReference type="GO" id="GO:0046872">
    <property type="term" value="F:metal ion binding"/>
    <property type="evidence" value="ECO:0007669"/>
    <property type="project" value="UniProtKB-KW"/>
</dbReference>
<evidence type="ECO:0000259" key="6">
    <source>
        <dbReference type="Pfam" id="PF00149"/>
    </source>
</evidence>
<dbReference type="SUPFAM" id="SSF56300">
    <property type="entry name" value="Metallo-dependent phosphatases"/>
    <property type="match status" value="1"/>
</dbReference>
<evidence type="ECO:0000256" key="2">
    <source>
        <dbReference type="ARBA" id="ARBA00022519"/>
    </source>
</evidence>
<keyword evidence="3" id="KW-0479">Metal-binding</keyword>
<organism evidence="7 8">
    <name type="scientific">Candidatus Methylopumilus planktonicus</name>
    <dbReference type="NCBI Taxonomy" id="1581557"/>
    <lineage>
        <taxon>Bacteria</taxon>
        <taxon>Pseudomonadati</taxon>
        <taxon>Pseudomonadota</taxon>
        <taxon>Betaproteobacteria</taxon>
        <taxon>Nitrosomonadales</taxon>
        <taxon>Methylophilaceae</taxon>
        <taxon>Candidatus Methylopumilus</taxon>
    </lineage>
</organism>
<dbReference type="GO" id="GO:0016020">
    <property type="term" value="C:membrane"/>
    <property type="evidence" value="ECO:0007669"/>
    <property type="project" value="GOC"/>
</dbReference>
<keyword evidence="2" id="KW-0997">Cell inner membrane</keyword>
<dbReference type="KEGG" id="mbat:BN1208_1015"/>
<dbReference type="InterPro" id="IPR004843">
    <property type="entry name" value="Calcineurin-like_PHP"/>
</dbReference>
<dbReference type="GO" id="GO:0008758">
    <property type="term" value="F:UDP-2,3-diacylglucosamine hydrolase activity"/>
    <property type="evidence" value="ECO:0007669"/>
    <property type="project" value="TreeGrafter"/>
</dbReference>
<keyword evidence="1" id="KW-1003">Cell membrane</keyword>
<reference evidence="8" key="1">
    <citation type="submission" date="2014-12" db="EMBL/GenBank/DDBJ databases">
        <authorList>
            <person name="Salcher M.M."/>
        </authorList>
    </citation>
    <scope>NUCLEOTIDE SEQUENCE [LARGE SCALE GENOMIC DNA]</scope>
    <source>
        <strain evidence="8">MMS-10A-171</strain>
    </source>
</reference>
<dbReference type="Gene3D" id="3.60.21.10">
    <property type="match status" value="1"/>
</dbReference>
<dbReference type="OrthoDB" id="9802481at2"/>
<dbReference type="AlphaFoldDB" id="A0A0D6EWN9"/>
<evidence type="ECO:0000256" key="3">
    <source>
        <dbReference type="ARBA" id="ARBA00022723"/>
    </source>
</evidence>
<keyword evidence="4" id="KW-0472">Membrane</keyword>
<dbReference type="InterPro" id="IPR029052">
    <property type="entry name" value="Metallo-depent_PP-like"/>
</dbReference>
<gene>
    <name evidence="7" type="ORF">BN1208_1015</name>
</gene>
<dbReference type="GO" id="GO:0009245">
    <property type="term" value="P:lipid A biosynthetic process"/>
    <property type="evidence" value="ECO:0007669"/>
    <property type="project" value="TreeGrafter"/>
</dbReference>
<feature type="domain" description="Calcineurin-like phosphoesterase" evidence="6">
    <location>
        <begin position="6"/>
        <end position="204"/>
    </location>
</feature>
<dbReference type="HOGENOM" id="CLU_061126_1_0_4"/>
<dbReference type="RefSeq" id="WP_046488487.1">
    <property type="nucleotide sequence ID" value="NZ_LN827929.1"/>
</dbReference>
<dbReference type="EMBL" id="LN827929">
    <property type="protein sequence ID" value="CEZ19896.1"/>
    <property type="molecule type" value="Genomic_DNA"/>
</dbReference>
<evidence type="ECO:0000256" key="4">
    <source>
        <dbReference type="ARBA" id="ARBA00023136"/>
    </source>
</evidence>
<sequence>MKRYRAIWISDVHLGTTECKADYLLDFLKNNTAETIYLVGDIIDGWALKKRWYWPQKHNDVIQKLLRKARKGSKVIYIPGNHDELGRQFINMTFGDIEIKNDLIHTTLDGRRLWVTHGDLFDNIIACAKWLSFVGDTLYYVILRINHFSNTLRHKYGFHYWSFSSYIKNSIKNVVKYVENFEELMAKEAKRKKCDGVICGHIHKAAIKKIEGVEYYNDGDWVESLTALVETRKGKLKLVDWHKKTLS</sequence>
<dbReference type="CDD" id="cd07398">
    <property type="entry name" value="MPP_YbbF-LpxH"/>
    <property type="match status" value="1"/>
</dbReference>
<evidence type="ECO:0000313" key="8">
    <source>
        <dbReference type="Proteomes" id="UP000064007"/>
    </source>
</evidence>
<evidence type="ECO:0000256" key="5">
    <source>
        <dbReference type="ARBA" id="ARBA00023211"/>
    </source>
</evidence>